<evidence type="ECO:0000313" key="6">
    <source>
        <dbReference type="Proteomes" id="UP000091929"/>
    </source>
</evidence>
<dbReference type="NCBIfam" id="TIGR00035">
    <property type="entry name" value="asp_race"/>
    <property type="match status" value="1"/>
</dbReference>
<keyword evidence="2" id="KW-0413">Isomerase</keyword>
<accession>A0A150IRA0</accession>
<dbReference type="SUPFAM" id="SSF53681">
    <property type="entry name" value="Aspartate/glutamate racemase"/>
    <property type="match status" value="2"/>
</dbReference>
<dbReference type="InterPro" id="IPR004380">
    <property type="entry name" value="Asp_race"/>
</dbReference>
<sequence>MKLLGFIGGMNWRSTIEYYKTINYLVNQKLGGNHSARVIIYSVDFEEILTLEMENNWGIIKDKMVDISKSLESAGAKGIVICSNTMHLIAEDLQKMINIPIINVIDATAEEIKKNKINSIGLLGTKFTMEGEFYKKRLENKHRLRVLVPDLKDIELINNIIYKELAYGEINLNSKKEIIRIIERLSIDGAEGIILGCTELPMIINSKENELPLFDTLSIHMAAAMNFSLKD</sequence>
<comment type="caution">
    <text evidence="4">The sequence shown here is derived from an EMBL/GenBank/DDBJ whole genome shotgun (WGS) entry which is preliminary data.</text>
</comment>
<dbReference type="PROSITE" id="PS00923">
    <property type="entry name" value="ASP_GLU_RACEMASE_1"/>
    <property type="match status" value="1"/>
</dbReference>
<comment type="similarity">
    <text evidence="1">Belongs to the aspartate/glutamate racemases family.</text>
</comment>
<dbReference type="GO" id="GO:0047661">
    <property type="term" value="F:amino-acid racemase activity"/>
    <property type="evidence" value="ECO:0007669"/>
    <property type="project" value="InterPro"/>
</dbReference>
<accession>A0A150IKD5</accession>
<proteinExistence type="inferred from homology"/>
<dbReference type="InterPro" id="IPR018187">
    <property type="entry name" value="Asp/Glu_racemase_AS_1"/>
</dbReference>
<dbReference type="Gene3D" id="3.40.50.1860">
    <property type="match status" value="2"/>
</dbReference>
<dbReference type="Proteomes" id="UP000091929">
    <property type="component" value="Unassembled WGS sequence"/>
</dbReference>
<accession>A0A150IZJ0</accession>
<evidence type="ECO:0000256" key="1">
    <source>
        <dbReference type="ARBA" id="ARBA00007847"/>
    </source>
</evidence>
<dbReference type="InterPro" id="IPR001920">
    <property type="entry name" value="Asp/Glu_race"/>
</dbReference>
<organism evidence="4 6">
    <name type="scientific">Candidatus Methanofastidiosum methylothiophilum</name>
    <dbReference type="NCBI Taxonomy" id="1705564"/>
    <lineage>
        <taxon>Archaea</taxon>
        <taxon>Methanobacteriati</taxon>
        <taxon>Methanobacteriota</taxon>
        <taxon>Stenosarchaea group</taxon>
        <taxon>Candidatus Methanofastidiosia</taxon>
        <taxon>Candidatus Methanofastidiosales</taxon>
        <taxon>Candidatus Methanofastidiosaceae</taxon>
        <taxon>Candidatus Methanofastidiosum</taxon>
    </lineage>
</organism>
<dbReference type="EMBL" id="LNJC01000014">
    <property type="protein sequence ID" value="KYC50396.1"/>
    <property type="molecule type" value="Genomic_DNA"/>
</dbReference>
<evidence type="ECO:0000313" key="3">
    <source>
        <dbReference type="EMBL" id="KYC45362.1"/>
    </source>
</evidence>
<reference evidence="6 7" key="1">
    <citation type="journal article" date="2016" name="ISME J.">
        <title>Chasing the elusive Euryarchaeota class WSA2: genomes reveal a uniquely fastidious methyl-reducing methanogen.</title>
        <authorList>
            <person name="Nobu M.K."/>
            <person name="Narihiro T."/>
            <person name="Kuroda K."/>
            <person name="Mei R."/>
            <person name="Liu W.T."/>
        </authorList>
    </citation>
    <scope>NUCLEOTIDE SEQUENCE [LARGE SCALE GENOMIC DNA]</scope>
    <source>
        <strain evidence="3">B03fssc0709_Meth_Bin005</strain>
        <strain evidence="4">B15fssc0709_Meth_Bin003</strain>
        <strain evidence="5">BMIXfssc0709_Meth_Bin006</strain>
    </source>
</reference>
<dbReference type="InterPro" id="IPR033134">
    <property type="entry name" value="Asp/Glu_racemase_AS_2"/>
</dbReference>
<dbReference type="AlphaFoldDB" id="A0A150IRA0"/>
<dbReference type="PANTHER" id="PTHR21198:SF7">
    <property type="entry name" value="ASPARTATE-GLUTAMATE RACEMASE FAMILY"/>
    <property type="match status" value="1"/>
</dbReference>
<evidence type="ECO:0000313" key="4">
    <source>
        <dbReference type="EMBL" id="KYC47496.1"/>
    </source>
</evidence>
<dbReference type="PROSITE" id="PS00924">
    <property type="entry name" value="ASP_GLU_RACEMASE_2"/>
    <property type="match status" value="1"/>
</dbReference>
<dbReference type="PANTHER" id="PTHR21198">
    <property type="entry name" value="GLUTAMATE RACEMASE"/>
    <property type="match status" value="1"/>
</dbReference>
<dbReference type="Proteomes" id="UP000092401">
    <property type="component" value="Unassembled WGS sequence"/>
</dbReference>
<dbReference type="Pfam" id="PF01177">
    <property type="entry name" value="Asp_Glu_race"/>
    <property type="match status" value="1"/>
</dbReference>
<dbReference type="EMBL" id="LNGE01000021">
    <property type="protein sequence ID" value="KYC45362.1"/>
    <property type="molecule type" value="Genomic_DNA"/>
</dbReference>
<evidence type="ECO:0000256" key="2">
    <source>
        <dbReference type="ARBA" id="ARBA00023235"/>
    </source>
</evidence>
<protein>
    <submittedName>
        <fullName evidence="4">Putative racemase</fullName>
    </submittedName>
</protein>
<evidence type="ECO:0000313" key="7">
    <source>
        <dbReference type="Proteomes" id="UP000092401"/>
    </source>
</evidence>
<evidence type="ECO:0000313" key="5">
    <source>
        <dbReference type="EMBL" id="KYC50396.1"/>
    </source>
</evidence>
<name>A0A150IRA0_9EURY</name>
<dbReference type="EMBL" id="LNGF01000022">
    <property type="protein sequence ID" value="KYC47496.1"/>
    <property type="molecule type" value="Genomic_DNA"/>
</dbReference>
<dbReference type="InterPro" id="IPR015942">
    <property type="entry name" value="Asp/Glu/hydantoin_racemase"/>
</dbReference>
<gene>
    <name evidence="3" type="ORF">APG10_00934</name>
    <name evidence="4" type="ORF">APG11_01096</name>
    <name evidence="5" type="ORF">APG12_00824</name>
</gene>
<dbReference type="Proteomes" id="UP000092403">
    <property type="component" value="Unassembled WGS sequence"/>
</dbReference>